<dbReference type="InterPro" id="IPR038717">
    <property type="entry name" value="Tc1-like_DDE_dom"/>
</dbReference>
<protein>
    <recommendedName>
        <fullName evidence="1">Tc1-like transposase DDE domain-containing protein</fullName>
    </recommendedName>
</protein>
<sequence length="153" mass="18256">MSSTLNNCSLVYFSCLGPYNTQHLMTFLDTLYMDKYVVVWDNVCFHHSHLVRQWFAAHDRMLVEYLPTYSPFLNPIEEIFSAWRWKVYDRHLHVQMALLEAMDAACDNITAESCRGWIRHSRRYVTRCIARDICCDVDESIWPDRQERLDVPE</sequence>
<dbReference type="Pfam" id="PF13358">
    <property type="entry name" value="DDE_3"/>
    <property type="match status" value="1"/>
</dbReference>
<dbReference type="EMBL" id="JBHFQA010000012">
    <property type="protein sequence ID" value="KAL2089378.1"/>
    <property type="molecule type" value="Genomic_DNA"/>
</dbReference>
<evidence type="ECO:0000313" key="3">
    <source>
        <dbReference type="Proteomes" id="UP001591681"/>
    </source>
</evidence>
<organism evidence="2 3">
    <name type="scientific">Coilia grayii</name>
    <name type="common">Gray's grenadier anchovy</name>
    <dbReference type="NCBI Taxonomy" id="363190"/>
    <lineage>
        <taxon>Eukaryota</taxon>
        <taxon>Metazoa</taxon>
        <taxon>Chordata</taxon>
        <taxon>Craniata</taxon>
        <taxon>Vertebrata</taxon>
        <taxon>Euteleostomi</taxon>
        <taxon>Actinopterygii</taxon>
        <taxon>Neopterygii</taxon>
        <taxon>Teleostei</taxon>
        <taxon>Clupei</taxon>
        <taxon>Clupeiformes</taxon>
        <taxon>Clupeoidei</taxon>
        <taxon>Engraulidae</taxon>
        <taxon>Coilinae</taxon>
        <taxon>Coilia</taxon>
    </lineage>
</organism>
<dbReference type="InterPro" id="IPR036397">
    <property type="entry name" value="RNaseH_sf"/>
</dbReference>
<accession>A0ABD1JR75</accession>
<reference evidence="2 3" key="1">
    <citation type="submission" date="2024-09" db="EMBL/GenBank/DDBJ databases">
        <title>A chromosome-level genome assembly of Gray's grenadier anchovy, Coilia grayii.</title>
        <authorList>
            <person name="Fu Z."/>
        </authorList>
    </citation>
    <scope>NUCLEOTIDE SEQUENCE [LARGE SCALE GENOMIC DNA]</scope>
    <source>
        <strain evidence="2">G4</strain>
        <tissue evidence="2">Muscle</tissue>
    </source>
</reference>
<keyword evidence="3" id="KW-1185">Reference proteome</keyword>
<proteinExistence type="predicted"/>
<evidence type="ECO:0000313" key="2">
    <source>
        <dbReference type="EMBL" id="KAL2089378.1"/>
    </source>
</evidence>
<dbReference type="Gene3D" id="3.30.420.10">
    <property type="entry name" value="Ribonuclease H-like superfamily/Ribonuclease H"/>
    <property type="match status" value="1"/>
</dbReference>
<dbReference type="AlphaFoldDB" id="A0ABD1JR75"/>
<gene>
    <name evidence="2" type="ORF">ACEWY4_014066</name>
</gene>
<comment type="caution">
    <text evidence="2">The sequence shown here is derived from an EMBL/GenBank/DDBJ whole genome shotgun (WGS) entry which is preliminary data.</text>
</comment>
<name>A0ABD1JR75_9TELE</name>
<dbReference type="Proteomes" id="UP001591681">
    <property type="component" value="Unassembled WGS sequence"/>
</dbReference>
<evidence type="ECO:0000259" key="1">
    <source>
        <dbReference type="Pfam" id="PF13358"/>
    </source>
</evidence>
<feature type="domain" description="Tc1-like transposase DDE" evidence="1">
    <location>
        <begin position="15"/>
        <end position="85"/>
    </location>
</feature>